<dbReference type="Pfam" id="PF11853">
    <property type="entry name" value="DUF3373"/>
    <property type="match status" value="1"/>
</dbReference>
<feature type="coiled-coil region" evidence="1">
    <location>
        <begin position="48"/>
        <end position="89"/>
    </location>
</feature>
<organism evidence="3 4">
    <name type="scientific">Desulfamplus magnetovallimortis</name>
    <dbReference type="NCBI Taxonomy" id="1246637"/>
    <lineage>
        <taxon>Bacteria</taxon>
        <taxon>Pseudomonadati</taxon>
        <taxon>Thermodesulfobacteriota</taxon>
        <taxon>Desulfobacteria</taxon>
        <taxon>Desulfobacterales</taxon>
        <taxon>Desulfobacteraceae</taxon>
        <taxon>Desulfamplus</taxon>
    </lineage>
</organism>
<proteinExistence type="predicted"/>
<dbReference type="AlphaFoldDB" id="A0A1W1H6E0"/>
<dbReference type="InterPro" id="IPR021803">
    <property type="entry name" value="DUF3373"/>
</dbReference>
<dbReference type="Proteomes" id="UP000191931">
    <property type="component" value="Unassembled WGS sequence"/>
</dbReference>
<dbReference type="RefSeq" id="WP_186441299.1">
    <property type="nucleotide sequence ID" value="NZ_LT828546.1"/>
</dbReference>
<sequence>MKTKQIDKSATIKKRVARGIYGKIFFLILMTIITNFCLFQNVWASDDIDGLKQQLEEMSRTMEMLKSKIETMEQEKKAEEKERAENKDEISYISKRLDKAELHTSTDKISFGVELRSRGDSIHYDNMLSAPDSMMNAFFSPPSMGGFNGATLSQVQQGMQNMAMAGMIPPLDSNDVDNDIIFTNKFHLNMKAKVNQNLSFAGRMAAYKAWGDSTGVKFNQGSLGDITFDGNTSSLPHGDTIRLERAYFLYSKYLGKVPTSFSLGRRPSTNGPPLEYAEYDLEGGSPLATIINWQFDGASLNFGLEDLTGVPGASFKLCYGVGFEGDWGNSYSIQESQAEVEDVHLFGFIATLFDNDSFSAVFNFAHAWDITDGFTGLTVMPFAVSKSDQDGDGVSEYYFEPNSGSYISRMEPYTEIGDWDAATLVLTKNLYEETEKEIDLFLAGSWSHTDPSGISANPFYEMMGMGLLSSNGQLEAQDGYSIYAGALFPMPFDARLGLEYNWGSKYWFNFTGAEDSLVGSKLATRGSVYEGYYIQPVYGRSFFLKLGARFYDYEYTGSGNPLGKPVKISDATSFDGLFPIVDDVWDAYASATMRF</sequence>
<feature type="transmembrane region" description="Helical" evidence="2">
    <location>
        <begin position="20"/>
        <end position="43"/>
    </location>
</feature>
<evidence type="ECO:0000313" key="4">
    <source>
        <dbReference type="Proteomes" id="UP000191931"/>
    </source>
</evidence>
<evidence type="ECO:0000256" key="1">
    <source>
        <dbReference type="SAM" id="Coils"/>
    </source>
</evidence>
<evidence type="ECO:0000313" key="3">
    <source>
        <dbReference type="EMBL" id="SLM27955.1"/>
    </source>
</evidence>
<keyword evidence="1" id="KW-0175">Coiled coil</keyword>
<keyword evidence="4" id="KW-1185">Reference proteome</keyword>
<reference evidence="3 4" key="1">
    <citation type="submission" date="2017-03" db="EMBL/GenBank/DDBJ databases">
        <authorList>
            <person name="Afonso C.L."/>
            <person name="Miller P.J."/>
            <person name="Scott M.A."/>
            <person name="Spackman E."/>
            <person name="Goraichik I."/>
            <person name="Dimitrov K.M."/>
            <person name="Suarez D.L."/>
            <person name="Swayne D.E."/>
        </authorList>
    </citation>
    <scope>NUCLEOTIDE SEQUENCE [LARGE SCALE GENOMIC DNA]</scope>
    <source>
        <strain evidence="3">PRJEB14757</strain>
    </source>
</reference>
<gene>
    <name evidence="3" type="ORF">MTBBW1_1200030</name>
</gene>
<keyword evidence="2" id="KW-0812">Transmembrane</keyword>
<name>A0A1W1H6E0_9BACT</name>
<evidence type="ECO:0000256" key="2">
    <source>
        <dbReference type="SAM" id="Phobius"/>
    </source>
</evidence>
<keyword evidence="2" id="KW-0472">Membrane</keyword>
<dbReference type="EMBL" id="FWEV01000025">
    <property type="protein sequence ID" value="SLM27955.1"/>
    <property type="molecule type" value="Genomic_DNA"/>
</dbReference>
<evidence type="ECO:0008006" key="5">
    <source>
        <dbReference type="Google" id="ProtNLM"/>
    </source>
</evidence>
<accession>A0A1W1H6E0</accession>
<keyword evidence="2" id="KW-1133">Transmembrane helix</keyword>
<protein>
    <recommendedName>
        <fullName evidence="5">DUF3373 domain-containing protein</fullName>
    </recommendedName>
</protein>
<dbReference type="STRING" id="1246637.MTBBW1_1200030"/>